<name>A0A0B6YM88_9EUPU</name>
<proteinExistence type="predicted"/>
<feature type="compositionally biased region" description="Polar residues" evidence="1">
    <location>
        <begin position="1"/>
        <end position="14"/>
    </location>
</feature>
<sequence length="150" mass="17042">SSQQNCTASSTSLHIDSEEEDEDLVDNNDNTSGANGGVPPHVAEFANVEQTRELVLTRDGDKLYTKNKPRLKSQSSDAGRKLIPPEFENIRNQSMTYADVISKVLMFYKLSKGAKKKIPYVQPKLEKASHCRKCGRQFGLRYFRYHCSRR</sequence>
<dbReference type="AlphaFoldDB" id="A0A0B6YM88"/>
<protein>
    <submittedName>
        <fullName evidence="2">Uncharacterized protein</fullName>
    </submittedName>
</protein>
<dbReference type="EMBL" id="HACG01010478">
    <property type="protein sequence ID" value="CEK57343.1"/>
    <property type="molecule type" value="Transcribed_RNA"/>
</dbReference>
<feature type="non-terminal residue" evidence="2">
    <location>
        <position position="1"/>
    </location>
</feature>
<feature type="compositionally biased region" description="Acidic residues" evidence="1">
    <location>
        <begin position="17"/>
        <end position="26"/>
    </location>
</feature>
<evidence type="ECO:0000256" key="1">
    <source>
        <dbReference type="SAM" id="MobiDB-lite"/>
    </source>
</evidence>
<feature type="non-terminal residue" evidence="2">
    <location>
        <position position="150"/>
    </location>
</feature>
<feature type="region of interest" description="Disordered" evidence="1">
    <location>
        <begin position="1"/>
        <end position="42"/>
    </location>
</feature>
<evidence type="ECO:0000313" key="2">
    <source>
        <dbReference type="EMBL" id="CEK57343.1"/>
    </source>
</evidence>
<organism evidence="2">
    <name type="scientific">Arion vulgaris</name>
    <dbReference type="NCBI Taxonomy" id="1028688"/>
    <lineage>
        <taxon>Eukaryota</taxon>
        <taxon>Metazoa</taxon>
        <taxon>Spiralia</taxon>
        <taxon>Lophotrochozoa</taxon>
        <taxon>Mollusca</taxon>
        <taxon>Gastropoda</taxon>
        <taxon>Heterobranchia</taxon>
        <taxon>Euthyneura</taxon>
        <taxon>Panpulmonata</taxon>
        <taxon>Eupulmonata</taxon>
        <taxon>Stylommatophora</taxon>
        <taxon>Helicina</taxon>
        <taxon>Arionoidea</taxon>
        <taxon>Arionidae</taxon>
        <taxon>Arion</taxon>
    </lineage>
</organism>
<reference evidence="2" key="1">
    <citation type="submission" date="2014-12" db="EMBL/GenBank/DDBJ databases">
        <title>Insight into the proteome of Arion vulgaris.</title>
        <authorList>
            <person name="Aradska J."/>
            <person name="Bulat T."/>
            <person name="Smidak R."/>
            <person name="Sarate P."/>
            <person name="Gangsoo J."/>
            <person name="Sialana F."/>
            <person name="Bilban M."/>
            <person name="Lubec G."/>
        </authorList>
    </citation>
    <scope>NUCLEOTIDE SEQUENCE</scope>
    <source>
        <tissue evidence="2">Skin</tissue>
    </source>
</reference>
<gene>
    <name evidence="2" type="primary">ORF29926</name>
</gene>
<accession>A0A0B6YM88</accession>